<name>A0A1G7DHF2_9ACTN</name>
<feature type="transmembrane region" description="Helical" evidence="2">
    <location>
        <begin position="61"/>
        <end position="83"/>
    </location>
</feature>
<dbReference type="AlphaFoldDB" id="A0A1G7DHF2"/>
<gene>
    <name evidence="3" type="ORF">SAMN05216260_102193</name>
</gene>
<evidence type="ECO:0000256" key="1">
    <source>
        <dbReference type="SAM" id="MobiDB-lite"/>
    </source>
</evidence>
<feature type="region of interest" description="Disordered" evidence="1">
    <location>
        <begin position="1"/>
        <end position="39"/>
    </location>
</feature>
<dbReference type="Proteomes" id="UP000198614">
    <property type="component" value="Unassembled WGS sequence"/>
</dbReference>
<dbReference type="EMBL" id="FNAX01000002">
    <property type="protein sequence ID" value="SDE50972.1"/>
    <property type="molecule type" value="Genomic_DNA"/>
</dbReference>
<protein>
    <recommendedName>
        <fullName evidence="5">DUF3558 domain-containing protein</fullName>
    </recommendedName>
</protein>
<evidence type="ECO:0000313" key="4">
    <source>
        <dbReference type="Proteomes" id="UP000198614"/>
    </source>
</evidence>
<accession>A0A1G7DHF2</accession>
<keyword evidence="2" id="KW-0812">Transmembrane</keyword>
<evidence type="ECO:0000313" key="3">
    <source>
        <dbReference type="EMBL" id="SDE50972.1"/>
    </source>
</evidence>
<evidence type="ECO:0008006" key="5">
    <source>
        <dbReference type="Google" id="ProtNLM"/>
    </source>
</evidence>
<feature type="compositionally biased region" description="Pro residues" evidence="1">
    <location>
        <begin position="1"/>
        <end position="22"/>
    </location>
</feature>
<feature type="compositionally biased region" description="Low complexity" evidence="1">
    <location>
        <begin position="23"/>
        <end position="38"/>
    </location>
</feature>
<organism evidence="3 4">
    <name type="scientific">Streptomyces griseoaurantiacus</name>
    <dbReference type="NCBI Taxonomy" id="68213"/>
    <lineage>
        <taxon>Bacteria</taxon>
        <taxon>Bacillati</taxon>
        <taxon>Actinomycetota</taxon>
        <taxon>Actinomycetes</taxon>
        <taxon>Kitasatosporales</taxon>
        <taxon>Streptomycetaceae</taxon>
        <taxon>Streptomyces</taxon>
        <taxon>Streptomyces aurantiacus group</taxon>
    </lineage>
</organism>
<evidence type="ECO:0000256" key="2">
    <source>
        <dbReference type="SAM" id="Phobius"/>
    </source>
</evidence>
<proteinExistence type="predicted"/>
<keyword evidence="2" id="KW-1133">Transmembrane helix</keyword>
<sequence length="262" mass="27605">MSTPPKPSQPPEPPEQQSPAPPGAYAYPPSGGPTYAGPGPYGPYPPAATGWPPGGSGAGRAVLWAAAGAVLASAAWAVAVFALDAGKDGADLGGYTAAANLCGKADHSSFDDTYPGDDNASHQSLRDSALETSYCSLSLRKSTSSLADAYLTLQMDLHKETDPGPEFRALWKNYDDLHDGYDVDTVDGIGDEAYLVSQDTSSDSTTGSRYATLAVRDGWMTWTMTYSNHFTSYGSDKDAPKLDEVTDWMKADTESTLEALRG</sequence>
<keyword evidence="2" id="KW-0472">Membrane</keyword>
<reference evidence="3 4" key="1">
    <citation type="submission" date="2016-10" db="EMBL/GenBank/DDBJ databases">
        <authorList>
            <person name="de Groot N.N."/>
        </authorList>
    </citation>
    <scope>NUCLEOTIDE SEQUENCE [LARGE SCALE GENOMIC DNA]</scope>
    <source>
        <strain evidence="3 4">CGMCC 4.1859</strain>
    </source>
</reference>